<keyword evidence="12" id="KW-1185">Reference proteome</keyword>
<dbReference type="OrthoDB" id="109171at2759"/>
<dbReference type="KEGG" id="char:122130570"/>
<dbReference type="InterPro" id="IPR008906">
    <property type="entry name" value="HATC_C_dom"/>
</dbReference>
<keyword evidence="6" id="KW-0238">DNA-binding</keyword>
<feature type="compositionally biased region" description="Polar residues" evidence="10">
    <location>
        <begin position="486"/>
        <end position="502"/>
    </location>
</feature>
<dbReference type="RefSeq" id="XP_042561210.1">
    <property type="nucleotide sequence ID" value="XM_042705276.1"/>
</dbReference>
<dbReference type="GeneID" id="122130570"/>
<dbReference type="PANTHER" id="PTHR46481:SF9">
    <property type="entry name" value="ZINC FINGER BED DOMAIN-CONTAINING PROTEIN 1-LIKE"/>
    <property type="match status" value="1"/>
</dbReference>
<evidence type="ECO:0000259" key="11">
    <source>
        <dbReference type="PROSITE" id="PS50808"/>
    </source>
</evidence>
<reference evidence="13" key="1">
    <citation type="submission" date="2025-08" db="UniProtKB">
        <authorList>
            <consortium name="RefSeq"/>
        </authorList>
    </citation>
    <scope>IDENTIFICATION</scope>
</reference>
<dbReference type="SMART" id="SM00614">
    <property type="entry name" value="ZnF_BED"/>
    <property type="match status" value="1"/>
</dbReference>
<dbReference type="Pfam" id="PF05699">
    <property type="entry name" value="Dimer_Tnp_hAT"/>
    <property type="match status" value="1"/>
</dbReference>
<dbReference type="GO" id="GO:0003677">
    <property type="term" value="F:DNA binding"/>
    <property type="evidence" value="ECO:0007669"/>
    <property type="project" value="UniProtKB-KW"/>
</dbReference>
<keyword evidence="4" id="KW-0862">Zinc</keyword>
<evidence type="ECO:0000313" key="12">
    <source>
        <dbReference type="Proteomes" id="UP000515152"/>
    </source>
</evidence>
<evidence type="ECO:0000256" key="5">
    <source>
        <dbReference type="ARBA" id="ARBA00023015"/>
    </source>
</evidence>
<evidence type="ECO:0000313" key="13">
    <source>
        <dbReference type="RefSeq" id="XP_042561210.1"/>
    </source>
</evidence>
<protein>
    <submittedName>
        <fullName evidence="13">E3 SUMO-protein ligase ZBED1-like</fullName>
    </submittedName>
</protein>
<dbReference type="GO" id="GO:0005634">
    <property type="term" value="C:nucleus"/>
    <property type="evidence" value="ECO:0007669"/>
    <property type="project" value="UniProtKB-SubCell"/>
</dbReference>
<dbReference type="Pfam" id="PF02892">
    <property type="entry name" value="zf-BED"/>
    <property type="match status" value="1"/>
</dbReference>
<evidence type="ECO:0000256" key="1">
    <source>
        <dbReference type="ARBA" id="ARBA00004123"/>
    </source>
</evidence>
<sequence>MAAMESPRRIRPAPASLKAAIWQHFGFYEIDGKMDKTYTICKVCRSKIKYFGNTTNLHSHISRHHSELGGKKAPIPDSSQMTIEQALVQLPPNSERAKRITKSIARFIAVDLRPYSVVENVGFQGMVNTLDPKYKIPSRRYFTDTAIPTLYSETKAKVLDTLMEAGRVALTCDAWTSIATVSYVTITAHFINKDWQLVSLVLQTRAMYESHTGANVADLLKRVAEEWHLNDVVLVTDNAANMVVAAQLGGLVHVRCYAHTLNLACQRALKLPSVSRLLARIRRIVSFFHRSTVGAYELGEKQKLLGLPCHKLITDVSTRWNSAFEMVDRFLEQQPAICATLLSPQVRKGESDLCTLNETDVSNAEDLVKALKPMKDVTTLISEESSPTVCLIAPLQAQLCQETTGNIAESSIIRDIKKAINEDLSKRYTSDLERRTLRSASALDPRFKGLPFLSEEDIVDTFGRVVAEAASLEQQVRVEEDESQHNTEGTHPTEEQNQSSSPPKRRVAPSLQFPSPPKRRAPSSLLENLLGNTFPIATAQQPISAYAKAEEEVTKFRGAPPIPLSEDPLSWWRKNDVMYPLLSKLGKRYFCIPATSVSAERVFSTAGDIVTAQRSTLTPEHVDQLLFLHKNLHIP</sequence>
<evidence type="ECO:0000256" key="6">
    <source>
        <dbReference type="ARBA" id="ARBA00023125"/>
    </source>
</evidence>
<gene>
    <name evidence="13" type="primary">LOC122130570</name>
</gene>
<keyword evidence="2" id="KW-0479">Metal-binding</keyword>
<evidence type="ECO:0000256" key="3">
    <source>
        <dbReference type="ARBA" id="ARBA00022771"/>
    </source>
</evidence>
<dbReference type="PROSITE" id="PS50808">
    <property type="entry name" value="ZF_BED"/>
    <property type="match status" value="1"/>
</dbReference>
<feature type="domain" description="BED-type" evidence="11">
    <location>
        <begin position="16"/>
        <end position="72"/>
    </location>
</feature>
<evidence type="ECO:0000256" key="9">
    <source>
        <dbReference type="PROSITE-ProRule" id="PRU00027"/>
    </source>
</evidence>
<keyword evidence="5" id="KW-0805">Transcription regulation</keyword>
<feature type="region of interest" description="Disordered" evidence="10">
    <location>
        <begin position="473"/>
        <end position="522"/>
    </location>
</feature>
<evidence type="ECO:0000256" key="2">
    <source>
        <dbReference type="ARBA" id="ARBA00022723"/>
    </source>
</evidence>
<evidence type="ECO:0000256" key="4">
    <source>
        <dbReference type="ARBA" id="ARBA00022833"/>
    </source>
</evidence>
<proteinExistence type="predicted"/>
<evidence type="ECO:0000256" key="8">
    <source>
        <dbReference type="ARBA" id="ARBA00023242"/>
    </source>
</evidence>
<keyword evidence="8" id="KW-0539">Nucleus</keyword>
<name>A0A8M1KFB0_CLUHA</name>
<evidence type="ECO:0000256" key="10">
    <source>
        <dbReference type="SAM" id="MobiDB-lite"/>
    </source>
</evidence>
<organism evidence="12 13">
    <name type="scientific">Clupea harengus</name>
    <name type="common">Atlantic herring</name>
    <dbReference type="NCBI Taxonomy" id="7950"/>
    <lineage>
        <taxon>Eukaryota</taxon>
        <taxon>Metazoa</taxon>
        <taxon>Chordata</taxon>
        <taxon>Craniata</taxon>
        <taxon>Vertebrata</taxon>
        <taxon>Euteleostomi</taxon>
        <taxon>Actinopterygii</taxon>
        <taxon>Neopterygii</taxon>
        <taxon>Teleostei</taxon>
        <taxon>Clupei</taxon>
        <taxon>Clupeiformes</taxon>
        <taxon>Clupeoidei</taxon>
        <taxon>Clupeidae</taxon>
        <taxon>Clupea</taxon>
    </lineage>
</organism>
<dbReference type="PANTHER" id="PTHR46481">
    <property type="entry name" value="ZINC FINGER BED DOMAIN-CONTAINING PROTEIN 4"/>
    <property type="match status" value="1"/>
</dbReference>
<keyword evidence="3 9" id="KW-0863">Zinc-finger</keyword>
<dbReference type="Proteomes" id="UP000515152">
    <property type="component" value="Unplaced"/>
</dbReference>
<accession>A0A8M1KFB0</accession>
<evidence type="ECO:0000256" key="7">
    <source>
        <dbReference type="ARBA" id="ARBA00023163"/>
    </source>
</evidence>
<dbReference type="GO" id="GO:0008270">
    <property type="term" value="F:zinc ion binding"/>
    <property type="evidence" value="ECO:0007669"/>
    <property type="project" value="UniProtKB-KW"/>
</dbReference>
<keyword evidence="7" id="KW-0804">Transcription</keyword>
<dbReference type="AlphaFoldDB" id="A0A8M1KFB0"/>
<comment type="subcellular location">
    <subcellularLocation>
        <location evidence="1">Nucleus</location>
    </subcellularLocation>
</comment>
<dbReference type="InterPro" id="IPR052035">
    <property type="entry name" value="ZnF_BED_domain_contain"/>
</dbReference>
<dbReference type="GO" id="GO:0046983">
    <property type="term" value="F:protein dimerization activity"/>
    <property type="evidence" value="ECO:0007669"/>
    <property type="project" value="InterPro"/>
</dbReference>
<dbReference type="InterPro" id="IPR003656">
    <property type="entry name" value="Znf_BED"/>
</dbReference>